<dbReference type="GO" id="GO:0016491">
    <property type="term" value="F:oxidoreductase activity"/>
    <property type="evidence" value="ECO:0007669"/>
    <property type="project" value="UniProtKB-KW"/>
</dbReference>
<proteinExistence type="inferred from homology"/>
<dbReference type="EMBL" id="CP017242">
    <property type="protein sequence ID" value="APO77243.1"/>
    <property type="molecule type" value="Genomic_DNA"/>
</dbReference>
<dbReference type="Proteomes" id="UP000185109">
    <property type="component" value="Plasmid pRsp8C3a"/>
</dbReference>
<geneLocation type="plasmid" evidence="4">
    <name>prsp8c3a</name>
</geneLocation>
<keyword evidence="3" id="KW-0614">Plasmid</keyword>
<dbReference type="PANTHER" id="PTHR24320:SF148">
    <property type="entry name" value="NAD(P)-BINDING ROSSMANN-FOLD SUPERFAMILY PROTEIN"/>
    <property type="match status" value="1"/>
</dbReference>
<dbReference type="PROSITE" id="PS51318">
    <property type="entry name" value="TAT"/>
    <property type="match status" value="1"/>
</dbReference>
<dbReference type="RefSeq" id="WP_074063637.1">
    <property type="nucleotide sequence ID" value="NZ_CP017242.1"/>
</dbReference>
<accession>A0A1L5PAV8</accession>
<dbReference type="Gene3D" id="3.40.50.720">
    <property type="entry name" value="NAD(P)-binding Rossmann-like Domain"/>
    <property type="match status" value="1"/>
</dbReference>
<evidence type="ECO:0000313" key="4">
    <source>
        <dbReference type="Proteomes" id="UP000185109"/>
    </source>
</evidence>
<dbReference type="InterPro" id="IPR006311">
    <property type="entry name" value="TAT_signal"/>
</dbReference>
<dbReference type="Pfam" id="PF00106">
    <property type="entry name" value="adh_short"/>
    <property type="match status" value="1"/>
</dbReference>
<sequence length="363" mass="38431">MRPTSDDQDGPLRLAAQDSEFSRRRFLQLSAIGASAGLVSGPVFGEDSGQLPADTSAWTAANIPDQRGRRVLVTGGNGYPQEDRSGLGYHVALGLARAGADVTIASRNRELGEEAVRRIGAAVPGAAIHFETLDLANLASVRQFADSMSAPGQSLDLLVNNAGVMGRLSREASIDGFERVFATNTLGHFTLTALLLPMLQKGRDPRIVWVGSSRMSAAIPFDDLQQEQKYDYAAAYDNTKLANLTLALDIERRSKSAGWGVASLAAHPGVARTSLIPNGPGLNSREGERFRTMGEMFQPAERGALSLLYAATSPQAVGGGYYGPKEGVKGPPAEAPVPPAAQDRQAATTLWTTLELLGKVSFG</sequence>
<evidence type="ECO:0000256" key="2">
    <source>
        <dbReference type="ARBA" id="ARBA00023002"/>
    </source>
</evidence>
<protein>
    <submittedName>
        <fullName evidence="3">Short-chain dehydrogenase protein</fullName>
    </submittedName>
</protein>
<reference evidence="3 4" key="1">
    <citation type="submission" date="2016-09" db="EMBL/GenBank/DDBJ databases">
        <title>The complete genome sequences of Rhizobium gallicum, symbiovars gallicum and phaseoli, symbionts associated to common bean (Phaseolus vulgaris).</title>
        <authorList>
            <person name="Bustos P."/>
            <person name="Santamaria R.I."/>
            <person name="Perez-Carrascal O.M."/>
            <person name="Juarez S."/>
            <person name="Lozano L."/>
            <person name="Martinez-Flores I."/>
            <person name="Martinez-Romero E."/>
            <person name="Cevallos M."/>
            <person name="Romero D."/>
            <person name="Davila G."/>
            <person name="Gonzalez V."/>
        </authorList>
    </citation>
    <scope>NUCLEOTIDE SEQUENCE [LARGE SCALE GENOMIC DNA]</scope>
    <source>
        <strain evidence="3 4">8C-3</strain>
        <plasmid evidence="4">Plasmid prsp8c3a</plasmid>
    </source>
</reference>
<evidence type="ECO:0000313" key="3">
    <source>
        <dbReference type="EMBL" id="APO77243.1"/>
    </source>
</evidence>
<name>A0A1L5PAV8_RHIET</name>
<gene>
    <name evidence="3" type="ORF">AM571_PA00364</name>
</gene>
<organism evidence="3 4">
    <name type="scientific">Rhizobium etli 8C-3</name>
    <dbReference type="NCBI Taxonomy" id="538025"/>
    <lineage>
        <taxon>Bacteria</taxon>
        <taxon>Pseudomonadati</taxon>
        <taxon>Pseudomonadota</taxon>
        <taxon>Alphaproteobacteria</taxon>
        <taxon>Hyphomicrobiales</taxon>
        <taxon>Rhizobiaceae</taxon>
        <taxon>Rhizobium/Agrobacterium group</taxon>
        <taxon>Rhizobium</taxon>
    </lineage>
</organism>
<dbReference type="AlphaFoldDB" id="A0A1L5PAV8"/>
<dbReference type="InterPro" id="IPR036291">
    <property type="entry name" value="NAD(P)-bd_dom_sf"/>
</dbReference>
<comment type="similarity">
    <text evidence="1">Belongs to the short-chain dehydrogenases/reductases (SDR) family.</text>
</comment>
<dbReference type="InterPro" id="IPR002347">
    <property type="entry name" value="SDR_fam"/>
</dbReference>
<keyword evidence="2" id="KW-0560">Oxidoreductase</keyword>
<dbReference type="PANTHER" id="PTHR24320">
    <property type="entry name" value="RETINOL DEHYDROGENASE"/>
    <property type="match status" value="1"/>
</dbReference>
<evidence type="ECO:0000256" key="1">
    <source>
        <dbReference type="ARBA" id="ARBA00006484"/>
    </source>
</evidence>
<dbReference type="SUPFAM" id="SSF51735">
    <property type="entry name" value="NAD(P)-binding Rossmann-fold domains"/>
    <property type="match status" value="1"/>
</dbReference>